<dbReference type="AlphaFoldDB" id="A0AAV2P6Q1"/>
<name>A0AAV2P6Q1_9HYME</name>
<evidence type="ECO:0000313" key="2">
    <source>
        <dbReference type="Proteomes" id="UP001497644"/>
    </source>
</evidence>
<evidence type="ECO:0008006" key="3">
    <source>
        <dbReference type="Google" id="ProtNLM"/>
    </source>
</evidence>
<dbReference type="EMBL" id="OZ034830">
    <property type="protein sequence ID" value="CAL1686805.1"/>
    <property type="molecule type" value="Genomic_DNA"/>
</dbReference>
<evidence type="ECO:0000313" key="1">
    <source>
        <dbReference type="EMBL" id="CAL1686805.1"/>
    </source>
</evidence>
<reference evidence="1" key="1">
    <citation type="submission" date="2024-04" db="EMBL/GenBank/DDBJ databases">
        <authorList>
            <consortium name="Molecular Ecology Group"/>
        </authorList>
    </citation>
    <scope>NUCLEOTIDE SEQUENCE</scope>
</reference>
<sequence>MSDAGIGKRIGVVWTTSNDRVALLVLATVVLGLGEDCCVAFRQEKTTSKTNGDGRCDKKWERNLAHKRQRRKVDKKKNYT</sequence>
<proteinExistence type="predicted"/>
<dbReference type="Proteomes" id="UP001497644">
    <property type="component" value="Chromosome 7"/>
</dbReference>
<organism evidence="1 2">
    <name type="scientific">Lasius platythorax</name>
    <dbReference type="NCBI Taxonomy" id="488582"/>
    <lineage>
        <taxon>Eukaryota</taxon>
        <taxon>Metazoa</taxon>
        <taxon>Ecdysozoa</taxon>
        <taxon>Arthropoda</taxon>
        <taxon>Hexapoda</taxon>
        <taxon>Insecta</taxon>
        <taxon>Pterygota</taxon>
        <taxon>Neoptera</taxon>
        <taxon>Endopterygota</taxon>
        <taxon>Hymenoptera</taxon>
        <taxon>Apocrita</taxon>
        <taxon>Aculeata</taxon>
        <taxon>Formicoidea</taxon>
        <taxon>Formicidae</taxon>
        <taxon>Formicinae</taxon>
        <taxon>Lasius</taxon>
        <taxon>Lasius</taxon>
    </lineage>
</organism>
<accession>A0AAV2P6Q1</accession>
<protein>
    <recommendedName>
        <fullName evidence="3">Secreted protein</fullName>
    </recommendedName>
</protein>
<keyword evidence="2" id="KW-1185">Reference proteome</keyword>
<gene>
    <name evidence="1" type="ORF">LPLAT_LOCUS12129</name>
</gene>